<evidence type="ECO:0000313" key="2">
    <source>
        <dbReference type="WBParaSite" id="ACAC_0000633701-mRNA-1"/>
    </source>
</evidence>
<proteinExistence type="predicted"/>
<name>A0A0K0D8E2_ANGCA</name>
<reference evidence="2" key="2">
    <citation type="submission" date="2017-02" db="UniProtKB">
        <authorList>
            <consortium name="WormBaseParasite"/>
        </authorList>
    </citation>
    <scope>IDENTIFICATION</scope>
</reference>
<accession>A0A0K0D8E2</accession>
<organism evidence="1 2">
    <name type="scientific">Angiostrongylus cantonensis</name>
    <name type="common">Rat lungworm</name>
    <dbReference type="NCBI Taxonomy" id="6313"/>
    <lineage>
        <taxon>Eukaryota</taxon>
        <taxon>Metazoa</taxon>
        <taxon>Ecdysozoa</taxon>
        <taxon>Nematoda</taxon>
        <taxon>Chromadorea</taxon>
        <taxon>Rhabditida</taxon>
        <taxon>Rhabditina</taxon>
        <taxon>Rhabditomorpha</taxon>
        <taxon>Strongyloidea</taxon>
        <taxon>Metastrongylidae</taxon>
        <taxon>Angiostrongylus</taxon>
    </lineage>
</organism>
<dbReference type="WBParaSite" id="ACAC_0000633701-mRNA-1">
    <property type="protein sequence ID" value="ACAC_0000633701-mRNA-1"/>
    <property type="gene ID" value="ACAC_0000633701"/>
</dbReference>
<evidence type="ECO:0000313" key="1">
    <source>
        <dbReference type="Proteomes" id="UP000035642"/>
    </source>
</evidence>
<keyword evidence="1" id="KW-1185">Reference proteome</keyword>
<reference evidence="1" key="1">
    <citation type="submission" date="2012-09" db="EMBL/GenBank/DDBJ databases">
        <authorList>
            <person name="Martin A.A."/>
        </authorList>
    </citation>
    <scope>NUCLEOTIDE SEQUENCE</scope>
</reference>
<sequence length="98" mass="11104">MKCLCVWHLVQASRDPEAAYRSYSIEAATQRHVYGSVSLYDVCASPPRLNPPPQIRVSETDGARHWNDRRAHLQGEMAAFTLTSGDKRHLPPVHPLRQ</sequence>
<dbReference type="Proteomes" id="UP000035642">
    <property type="component" value="Unassembled WGS sequence"/>
</dbReference>
<dbReference type="AlphaFoldDB" id="A0A0K0D8E2"/>
<protein>
    <submittedName>
        <fullName evidence="2">Uncharacterized protein</fullName>
    </submittedName>
</protein>